<proteinExistence type="predicted"/>
<protein>
    <submittedName>
        <fullName evidence="1">Uncharacterized protein</fullName>
    </submittedName>
</protein>
<keyword evidence="2" id="KW-1185">Reference proteome</keyword>
<feature type="non-terminal residue" evidence="1">
    <location>
        <position position="1"/>
    </location>
</feature>
<name>A0ABS8V0D9_DATST</name>
<dbReference type="EMBL" id="JACEIK010002941">
    <property type="protein sequence ID" value="MCD9639555.1"/>
    <property type="molecule type" value="Genomic_DNA"/>
</dbReference>
<dbReference type="Proteomes" id="UP000823775">
    <property type="component" value="Unassembled WGS sequence"/>
</dbReference>
<comment type="caution">
    <text evidence="1">The sequence shown here is derived from an EMBL/GenBank/DDBJ whole genome shotgun (WGS) entry which is preliminary data.</text>
</comment>
<organism evidence="1 2">
    <name type="scientific">Datura stramonium</name>
    <name type="common">Jimsonweed</name>
    <name type="synonym">Common thornapple</name>
    <dbReference type="NCBI Taxonomy" id="4076"/>
    <lineage>
        <taxon>Eukaryota</taxon>
        <taxon>Viridiplantae</taxon>
        <taxon>Streptophyta</taxon>
        <taxon>Embryophyta</taxon>
        <taxon>Tracheophyta</taxon>
        <taxon>Spermatophyta</taxon>
        <taxon>Magnoliopsida</taxon>
        <taxon>eudicotyledons</taxon>
        <taxon>Gunneridae</taxon>
        <taxon>Pentapetalae</taxon>
        <taxon>asterids</taxon>
        <taxon>lamiids</taxon>
        <taxon>Solanales</taxon>
        <taxon>Solanaceae</taxon>
        <taxon>Solanoideae</taxon>
        <taxon>Datureae</taxon>
        <taxon>Datura</taxon>
    </lineage>
</organism>
<sequence length="101" mass="10891">VSWSIKVSNFAFRIRAVSSGTIPPVILPAHGPPSRPSSSNNSALPRLCKKSRGFPGVSDLGEEKGPTWCPRCGTSPTKPGRAGNGVVRRVRYLREAHLEIQ</sequence>
<evidence type="ECO:0000313" key="1">
    <source>
        <dbReference type="EMBL" id="MCD9639555.1"/>
    </source>
</evidence>
<gene>
    <name evidence="1" type="ORF">HAX54_024171</name>
</gene>
<reference evidence="1 2" key="1">
    <citation type="journal article" date="2021" name="BMC Genomics">
        <title>Datura genome reveals duplications of psychoactive alkaloid biosynthetic genes and high mutation rate following tissue culture.</title>
        <authorList>
            <person name="Rajewski A."/>
            <person name="Carter-House D."/>
            <person name="Stajich J."/>
            <person name="Litt A."/>
        </authorList>
    </citation>
    <scope>NUCLEOTIDE SEQUENCE [LARGE SCALE GENOMIC DNA]</scope>
    <source>
        <strain evidence="1">AR-01</strain>
    </source>
</reference>
<evidence type="ECO:0000313" key="2">
    <source>
        <dbReference type="Proteomes" id="UP000823775"/>
    </source>
</evidence>
<accession>A0ABS8V0D9</accession>